<proteinExistence type="predicted"/>
<dbReference type="EMBL" id="BTGU01000040">
    <property type="protein sequence ID" value="GMN52070.1"/>
    <property type="molecule type" value="Genomic_DNA"/>
</dbReference>
<dbReference type="InterPro" id="IPR027417">
    <property type="entry name" value="P-loop_NTPase"/>
</dbReference>
<dbReference type="Gene3D" id="3.80.10.10">
    <property type="entry name" value="Ribonuclease Inhibitor"/>
    <property type="match status" value="1"/>
</dbReference>
<dbReference type="Pfam" id="PF23559">
    <property type="entry name" value="WHD_DRP"/>
    <property type="match status" value="1"/>
</dbReference>
<evidence type="ECO:0000259" key="6">
    <source>
        <dbReference type="Pfam" id="PF18052"/>
    </source>
</evidence>
<evidence type="ECO:0000259" key="7">
    <source>
        <dbReference type="Pfam" id="PF23559"/>
    </source>
</evidence>
<evidence type="ECO:0000256" key="2">
    <source>
        <dbReference type="ARBA" id="ARBA00022741"/>
    </source>
</evidence>
<dbReference type="InterPro" id="IPR044974">
    <property type="entry name" value="Disease_R_plants"/>
</dbReference>
<feature type="domain" description="Disease resistance N-terminal" evidence="6">
    <location>
        <begin position="6"/>
        <end position="96"/>
    </location>
</feature>
<dbReference type="PANTHER" id="PTHR23155">
    <property type="entry name" value="DISEASE RESISTANCE PROTEIN RP"/>
    <property type="match status" value="1"/>
</dbReference>
<evidence type="ECO:0008006" key="11">
    <source>
        <dbReference type="Google" id="ProtNLM"/>
    </source>
</evidence>
<dbReference type="PRINTS" id="PR00364">
    <property type="entry name" value="DISEASERSIST"/>
</dbReference>
<protein>
    <recommendedName>
        <fullName evidence="11">NB-ARC domain, LRR domain containing protein</fullName>
    </recommendedName>
</protein>
<keyword evidence="4" id="KW-0175">Coiled coil</keyword>
<dbReference type="Gene3D" id="3.40.50.300">
    <property type="entry name" value="P-loop containing nucleotide triphosphate hydrolases"/>
    <property type="match status" value="1"/>
</dbReference>
<feature type="domain" description="Disease resistance R13L4/SHOC-2-like LRR" evidence="8">
    <location>
        <begin position="515"/>
        <end position="842"/>
    </location>
</feature>
<dbReference type="Gene3D" id="1.20.5.4130">
    <property type="match status" value="1"/>
</dbReference>
<evidence type="ECO:0000313" key="9">
    <source>
        <dbReference type="EMBL" id="GMN52070.1"/>
    </source>
</evidence>
<dbReference type="FunFam" id="3.40.50.300:FF:001091">
    <property type="entry name" value="Probable disease resistance protein At1g61300"/>
    <property type="match status" value="1"/>
</dbReference>
<dbReference type="InterPro" id="IPR041118">
    <property type="entry name" value="Rx_N"/>
</dbReference>
<dbReference type="InterPro" id="IPR002182">
    <property type="entry name" value="NB-ARC"/>
</dbReference>
<dbReference type="Pfam" id="PF23598">
    <property type="entry name" value="LRR_14"/>
    <property type="match status" value="1"/>
</dbReference>
<dbReference type="GO" id="GO:0098542">
    <property type="term" value="P:defense response to other organism"/>
    <property type="evidence" value="ECO:0007669"/>
    <property type="project" value="TreeGrafter"/>
</dbReference>
<evidence type="ECO:0000259" key="5">
    <source>
        <dbReference type="Pfam" id="PF00931"/>
    </source>
</evidence>
<reference evidence="9" key="1">
    <citation type="submission" date="2023-07" db="EMBL/GenBank/DDBJ databases">
        <title>draft genome sequence of fig (Ficus carica).</title>
        <authorList>
            <person name="Takahashi T."/>
            <person name="Nishimura K."/>
        </authorList>
    </citation>
    <scope>NUCLEOTIDE SEQUENCE</scope>
</reference>
<evidence type="ECO:0000256" key="3">
    <source>
        <dbReference type="ARBA" id="ARBA00022821"/>
    </source>
</evidence>
<evidence type="ECO:0000256" key="4">
    <source>
        <dbReference type="SAM" id="Coils"/>
    </source>
</evidence>
<dbReference type="CDD" id="cd14798">
    <property type="entry name" value="RX-CC_like"/>
    <property type="match status" value="1"/>
</dbReference>
<dbReference type="InterPro" id="IPR032675">
    <property type="entry name" value="LRR_dom_sf"/>
</dbReference>
<dbReference type="InterPro" id="IPR042197">
    <property type="entry name" value="Apaf_helical"/>
</dbReference>
<evidence type="ECO:0000256" key="1">
    <source>
        <dbReference type="ARBA" id="ARBA00022737"/>
    </source>
</evidence>
<feature type="domain" description="Disease resistance protein winged helix" evidence="7">
    <location>
        <begin position="401"/>
        <end position="470"/>
    </location>
</feature>
<name>A0AA88AH36_FICCA</name>
<dbReference type="Gene3D" id="1.10.10.10">
    <property type="entry name" value="Winged helix-like DNA-binding domain superfamily/Winged helix DNA-binding domain"/>
    <property type="match status" value="1"/>
</dbReference>
<dbReference type="Proteomes" id="UP001187192">
    <property type="component" value="Unassembled WGS sequence"/>
</dbReference>
<feature type="coiled-coil region" evidence="4">
    <location>
        <begin position="31"/>
        <end position="99"/>
    </location>
</feature>
<keyword evidence="1" id="KW-0677">Repeat</keyword>
<dbReference type="AlphaFoldDB" id="A0AA88AH36"/>
<evidence type="ECO:0000313" key="10">
    <source>
        <dbReference type="Proteomes" id="UP001187192"/>
    </source>
</evidence>
<dbReference type="GO" id="GO:0043531">
    <property type="term" value="F:ADP binding"/>
    <property type="evidence" value="ECO:0007669"/>
    <property type="project" value="InterPro"/>
</dbReference>
<dbReference type="InterPro" id="IPR058922">
    <property type="entry name" value="WHD_DRP"/>
</dbReference>
<dbReference type="FunFam" id="1.10.10.10:FF:000322">
    <property type="entry name" value="Probable disease resistance protein At1g63360"/>
    <property type="match status" value="1"/>
</dbReference>
<feature type="domain" description="NB-ARC" evidence="5">
    <location>
        <begin position="141"/>
        <end position="310"/>
    </location>
</feature>
<organism evidence="9 10">
    <name type="scientific">Ficus carica</name>
    <name type="common">Common fig</name>
    <dbReference type="NCBI Taxonomy" id="3494"/>
    <lineage>
        <taxon>Eukaryota</taxon>
        <taxon>Viridiplantae</taxon>
        <taxon>Streptophyta</taxon>
        <taxon>Embryophyta</taxon>
        <taxon>Tracheophyta</taxon>
        <taxon>Spermatophyta</taxon>
        <taxon>Magnoliopsida</taxon>
        <taxon>eudicotyledons</taxon>
        <taxon>Gunneridae</taxon>
        <taxon>Pentapetalae</taxon>
        <taxon>rosids</taxon>
        <taxon>fabids</taxon>
        <taxon>Rosales</taxon>
        <taxon>Moraceae</taxon>
        <taxon>Ficeae</taxon>
        <taxon>Ficus</taxon>
    </lineage>
</organism>
<gene>
    <name evidence="9" type="ORF">TIFTF001_021216</name>
</gene>
<keyword evidence="2" id="KW-0547">Nucleotide-binding</keyword>
<keyword evidence="3" id="KW-0611">Plant defense</keyword>
<dbReference type="Pfam" id="PF18052">
    <property type="entry name" value="Rx_N"/>
    <property type="match status" value="1"/>
</dbReference>
<dbReference type="InterPro" id="IPR036388">
    <property type="entry name" value="WH-like_DNA-bd_sf"/>
</dbReference>
<dbReference type="InterPro" id="IPR055414">
    <property type="entry name" value="LRR_R13L4/SHOC2-like"/>
</dbReference>
<comment type="caution">
    <text evidence="9">The sequence shown here is derived from an EMBL/GenBank/DDBJ whole genome shotgun (WGS) entry which is preliminary data.</text>
</comment>
<dbReference type="Pfam" id="PF00931">
    <property type="entry name" value="NB-ARC"/>
    <property type="match status" value="1"/>
</dbReference>
<keyword evidence="10" id="KW-1185">Reference proteome</keyword>
<evidence type="ECO:0000259" key="8">
    <source>
        <dbReference type="Pfam" id="PF23598"/>
    </source>
</evidence>
<sequence>MAETLLSPLIEKLVELLFEEAQSLKGVRGKVKSLKDELEIIQSYLKDADARLAGGDANETIKTWTKQVRVVAERIEDAIDDLASEIENIKESLGKMTSRAQTFGLNPLMQGPSNKTVNVIPRISSLSTEKDELVGIEPISKELTKRLVEGPTTCLMVAIVGEGGIGKTTLAETVYEDEVVKGHFDCRAWITVSQSYDAEKILKTMKNHIWPTQEQPLGEIDVIRDLTRLLKQYLQTRRYVIVFDDIWDIGFWEVIKHALPINDKGRRIIITTRKATIASSLKRTPYDLVQELNPWPPEQAWELFCKRAFQFAPERRCPQDLVELSRKIISKCQGLPLVISTVASLLSTKEIIVDEWKIVLDKLTNVEIGATPELASITKILSLSYHDLQYHLKPCYLYFGIFPEDFSISDGDLYKLWIAEGFIETKREKPLEKVAEEYLNELIHRNLVSFQVKYGVDRMCRVHNLMREIILIVANEVCFSQILFKNKSSHGEKSRRISIYDTTENALRTMGDSRIRSVFLFDTNEVTNSFIVGLFENFKLLKVLDFSYAPLYSLPNEVGNLFHLKYLCLRSTKVKVLPKSIGKLRNLQTLDLTDTLVRKLPIEIKKLKNLRHLSAYFFNEEIEYSLDSYCGVRVEEGIGRLEELQTLSRVEADSSGIGFLNELRSLRKLKCLDISKVTAEMEKVLGASIEQMKCLEELFLISTNEDEVLDLNCISSPPPLRFLKLNCRLKALPVWISELHHLQGLELNFSRLNGEPLKYIKHLPNLAFLRLFKAYVGAELHFEEGGFRKLKQLQLKKLEGLKVVKIDESALSLLKELKFGPFPLMKEMPSDIQRLRNLKSLEIWDMTSEFVVGLQPNRGPHYSTIRHVPSVTFWYKHPGMNSYEGYKLASSSLLQTVEESGSLA</sequence>
<dbReference type="PANTHER" id="PTHR23155:SF1052">
    <property type="entry name" value="DISEASE RESISTANCE PROTEIN RPM1"/>
    <property type="match status" value="1"/>
</dbReference>
<dbReference type="InterPro" id="IPR038005">
    <property type="entry name" value="RX-like_CC"/>
</dbReference>
<accession>A0AA88AH36</accession>
<dbReference type="Gene3D" id="1.10.8.430">
    <property type="entry name" value="Helical domain of apoptotic protease-activating factors"/>
    <property type="match status" value="1"/>
</dbReference>
<dbReference type="SUPFAM" id="SSF52058">
    <property type="entry name" value="L domain-like"/>
    <property type="match status" value="1"/>
</dbReference>
<dbReference type="SUPFAM" id="SSF52540">
    <property type="entry name" value="P-loop containing nucleoside triphosphate hydrolases"/>
    <property type="match status" value="1"/>
</dbReference>